<keyword evidence="2" id="KW-1185">Reference proteome</keyword>
<protein>
    <recommendedName>
        <fullName evidence="3">Growth inhibitor PemK</fullName>
    </recommendedName>
</protein>
<accession>A0A0K2GZR2</accession>
<sequence length="206" mass="22970">MSPTSHTDSDDASRDRWIRRVRRRFGRRLFAGTEWFRGPDSLDGALEQLNSLLGLGTTGSLSDDSSEAMLSHREPATVARPSAELARTIVYAPDMDGQADPGEVVWIPVQLEGENAPLRERAVVVIGRQNQNLLGMLISSRQEHADQPEWISIGSGSWNVDPKPSWVRVDRILEVPESGIRRAGAVMPRKRFDLIAARLRADYGWS</sequence>
<dbReference type="PATRIC" id="fig|1408189.4.peg.753"/>
<evidence type="ECO:0000313" key="2">
    <source>
        <dbReference type="Proteomes" id="UP000058446"/>
    </source>
</evidence>
<dbReference type="KEGG" id="clw:CLAC_03770"/>
<dbReference type="Pfam" id="PF02452">
    <property type="entry name" value="PemK_toxin"/>
    <property type="match status" value="1"/>
</dbReference>
<dbReference type="RefSeq" id="WP_053411749.1">
    <property type="nucleotide sequence ID" value="NZ_CP006841.1"/>
</dbReference>
<reference evidence="1 2" key="1">
    <citation type="submission" date="2013-10" db="EMBL/GenBank/DDBJ databases">
        <title>Complete genome sequence of Corynebacterium lactis DSM 45799(T), isolated from raw cow milk.</title>
        <authorList>
            <person name="Ruckert C."/>
            <person name="Albersmeier A."/>
            <person name="Lipski A."/>
            <person name="Kalinowski J."/>
        </authorList>
    </citation>
    <scope>NUCLEOTIDE SEQUENCE [LARGE SCALE GENOMIC DNA]</scope>
    <source>
        <strain evidence="1 2">RW2-5</strain>
    </source>
</reference>
<evidence type="ECO:0008006" key="3">
    <source>
        <dbReference type="Google" id="ProtNLM"/>
    </source>
</evidence>
<dbReference type="STRING" id="1408189.CLAC_03770"/>
<proteinExistence type="predicted"/>
<evidence type="ECO:0000313" key="1">
    <source>
        <dbReference type="EMBL" id="ALA66971.1"/>
    </source>
</evidence>
<dbReference type="EMBL" id="CP006841">
    <property type="protein sequence ID" value="ALA66971.1"/>
    <property type="molecule type" value="Genomic_DNA"/>
</dbReference>
<organism evidence="1 2">
    <name type="scientific">Corynebacterium lactis RW2-5</name>
    <dbReference type="NCBI Taxonomy" id="1408189"/>
    <lineage>
        <taxon>Bacteria</taxon>
        <taxon>Bacillati</taxon>
        <taxon>Actinomycetota</taxon>
        <taxon>Actinomycetes</taxon>
        <taxon>Mycobacteriales</taxon>
        <taxon>Corynebacteriaceae</taxon>
        <taxon>Corynebacterium</taxon>
    </lineage>
</organism>
<dbReference type="OrthoDB" id="5184628at2"/>
<name>A0A0K2GZR2_9CORY</name>
<dbReference type="InterPro" id="IPR003477">
    <property type="entry name" value="PemK-like"/>
</dbReference>
<dbReference type="AlphaFoldDB" id="A0A0K2GZR2"/>
<dbReference type="SUPFAM" id="SSF50118">
    <property type="entry name" value="Cell growth inhibitor/plasmid maintenance toxic component"/>
    <property type="match status" value="1"/>
</dbReference>
<dbReference type="Proteomes" id="UP000058446">
    <property type="component" value="Chromosome"/>
</dbReference>
<dbReference type="GO" id="GO:0003677">
    <property type="term" value="F:DNA binding"/>
    <property type="evidence" value="ECO:0007669"/>
    <property type="project" value="InterPro"/>
</dbReference>
<gene>
    <name evidence="1" type="ORF">CLAC_03770</name>
</gene>